<comment type="caution">
    <text evidence="1">Lacks conserved residue(s) required for the propagation of feature annotation.</text>
</comment>
<evidence type="ECO:0000259" key="2">
    <source>
        <dbReference type="PROSITE" id="PS50110"/>
    </source>
</evidence>
<proteinExistence type="predicted"/>
<dbReference type="AlphaFoldDB" id="E8U495"/>
<dbReference type="InterPro" id="IPR011006">
    <property type="entry name" value="CheY-like_superfamily"/>
</dbReference>
<dbReference type="SUPFAM" id="SSF52172">
    <property type="entry name" value="CheY-like"/>
    <property type="match status" value="1"/>
</dbReference>
<evidence type="ECO:0000313" key="3">
    <source>
        <dbReference type="EMBL" id="ADV65932.1"/>
    </source>
</evidence>
<dbReference type="RefSeq" id="WP_013555437.1">
    <property type="nucleotide sequence ID" value="NC_014958.1"/>
</dbReference>
<dbReference type="eggNOG" id="COG0745">
    <property type="taxonomic scope" value="Bacteria"/>
</dbReference>
<dbReference type="STRING" id="709986.Deima_0269"/>
<dbReference type="KEGG" id="dmr:Deima_0269"/>
<dbReference type="Proteomes" id="UP000008635">
    <property type="component" value="Chromosome"/>
</dbReference>
<organism evidence="3 4">
    <name type="scientific">Deinococcus maricopensis (strain DSM 21211 / LMG 22137 / NRRL B-23946 / LB-34)</name>
    <dbReference type="NCBI Taxonomy" id="709986"/>
    <lineage>
        <taxon>Bacteria</taxon>
        <taxon>Thermotogati</taxon>
        <taxon>Deinococcota</taxon>
        <taxon>Deinococci</taxon>
        <taxon>Deinococcales</taxon>
        <taxon>Deinococcaceae</taxon>
        <taxon>Deinococcus</taxon>
    </lineage>
</organism>
<name>E8U495_DEIML</name>
<dbReference type="InterPro" id="IPR001789">
    <property type="entry name" value="Sig_transdc_resp-reg_receiver"/>
</dbReference>
<accession>E8U495</accession>
<evidence type="ECO:0000256" key="1">
    <source>
        <dbReference type="PROSITE-ProRule" id="PRU00169"/>
    </source>
</evidence>
<dbReference type="CDD" id="cd17557">
    <property type="entry name" value="REC_Rcp-like"/>
    <property type="match status" value="1"/>
</dbReference>
<reference evidence="4" key="2">
    <citation type="submission" date="2011-01" db="EMBL/GenBank/DDBJ databases">
        <title>The complete genome of Deinococcus maricopensis DSM 21211.</title>
        <authorList>
            <consortium name="US DOE Joint Genome Institute (JGI-PGF)"/>
            <person name="Lucas S."/>
            <person name="Copeland A."/>
            <person name="Lapidus A."/>
            <person name="Goodwin L."/>
            <person name="Pitluck S."/>
            <person name="Kyrpides N."/>
            <person name="Mavromatis K."/>
            <person name="Pagani I."/>
            <person name="Ivanova N."/>
            <person name="Ovchinnikova G."/>
            <person name="Zeytun A."/>
            <person name="Detter J.C."/>
            <person name="Han C."/>
            <person name="Land M."/>
            <person name="Hauser L."/>
            <person name="Markowitz V."/>
            <person name="Cheng J.-F."/>
            <person name="Hugenholtz P."/>
            <person name="Woyke T."/>
            <person name="Wu D."/>
            <person name="Pukall R."/>
            <person name="Gehrich-Schroeter G."/>
            <person name="Brambilla E."/>
            <person name="Klenk H.-P."/>
            <person name="Eisen J.A."/>
        </authorList>
    </citation>
    <scope>NUCLEOTIDE SEQUENCE [LARGE SCALE GENOMIC DNA]</scope>
    <source>
        <strain evidence="4">DSM 21211 / LMG 22137 / NRRL B-23946 / LB-34</strain>
    </source>
</reference>
<dbReference type="PROSITE" id="PS50110">
    <property type="entry name" value="RESPONSE_REGULATORY"/>
    <property type="match status" value="1"/>
</dbReference>
<evidence type="ECO:0000313" key="4">
    <source>
        <dbReference type="Proteomes" id="UP000008635"/>
    </source>
</evidence>
<dbReference type="EMBL" id="CP002454">
    <property type="protein sequence ID" value="ADV65932.1"/>
    <property type="molecule type" value="Genomic_DNA"/>
</dbReference>
<dbReference type="SMART" id="SM00448">
    <property type="entry name" value="REC"/>
    <property type="match status" value="1"/>
</dbReference>
<dbReference type="GO" id="GO:0000160">
    <property type="term" value="P:phosphorelay signal transduction system"/>
    <property type="evidence" value="ECO:0007669"/>
    <property type="project" value="InterPro"/>
</dbReference>
<dbReference type="PANTHER" id="PTHR44520">
    <property type="entry name" value="RESPONSE REGULATOR RCP1-RELATED"/>
    <property type="match status" value="1"/>
</dbReference>
<sequence length="141" mass="15626">MRVLVIEDHPADVALLQEAFNQSGIAVSMDAVPDGAEALAYIRQHAMPGEAPHLILLNLNVPGFDGFEVLEHLKTHPLWRLMPVIVFAASEEPADIQRAYDLQANAYAVKPSTPEELTMFVRHLCTYWCHTVTLPRALASV</sequence>
<dbReference type="InterPro" id="IPR052893">
    <property type="entry name" value="TCS_response_regulator"/>
</dbReference>
<gene>
    <name evidence="3" type="ordered locus">Deima_0269</name>
</gene>
<dbReference type="Pfam" id="PF00072">
    <property type="entry name" value="Response_reg"/>
    <property type="match status" value="1"/>
</dbReference>
<dbReference type="Gene3D" id="3.40.50.2300">
    <property type="match status" value="1"/>
</dbReference>
<protein>
    <submittedName>
        <fullName evidence="3">Response regulator receiver protein</fullName>
    </submittedName>
</protein>
<dbReference type="PANTHER" id="PTHR44520:SF2">
    <property type="entry name" value="RESPONSE REGULATOR RCP1"/>
    <property type="match status" value="1"/>
</dbReference>
<dbReference type="HOGENOM" id="CLU_000445_69_17_0"/>
<dbReference type="OrthoDB" id="9785718at2"/>
<feature type="domain" description="Response regulatory" evidence="2">
    <location>
        <begin position="2"/>
        <end position="125"/>
    </location>
</feature>
<keyword evidence="4" id="KW-1185">Reference proteome</keyword>
<reference evidence="3 4" key="1">
    <citation type="journal article" date="2011" name="Stand. Genomic Sci.">
        <title>Complete genome sequence of Deinococcus maricopensis type strain (LB-34).</title>
        <authorList>
            <person name="Pukall R."/>
            <person name="Zeytun A."/>
            <person name="Lucas S."/>
            <person name="Lapidus A."/>
            <person name="Hammon N."/>
            <person name="Deshpande S."/>
            <person name="Nolan M."/>
            <person name="Cheng J.F."/>
            <person name="Pitluck S."/>
            <person name="Liolios K."/>
            <person name="Pagani I."/>
            <person name="Mikhailova N."/>
            <person name="Ivanova N."/>
            <person name="Mavromatis K."/>
            <person name="Pati A."/>
            <person name="Tapia R."/>
            <person name="Han C."/>
            <person name="Goodwin L."/>
            <person name="Chen A."/>
            <person name="Palaniappan K."/>
            <person name="Land M."/>
            <person name="Hauser L."/>
            <person name="Chang Y.J."/>
            <person name="Jeffries C.D."/>
            <person name="Brambilla E.M."/>
            <person name="Rohde M."/>
            <person name="Goker M."/>
            <person name="Detter J.C."/>
            <person name="Woyke T."/>
            <person name="Bristow J."/>
            <person name="Eisen J.A."/>
            <person name="Markowitz V."/>
            <person name="Hugenholtz P."/>
            <person name="Kyrpides N.C."/>
            <person name="Klenk H.P."/>
        </authorList>
    </citation>
    <scope>NUCLEOTIDE SEQUENCE [LARGE SCALE GENOMIC DNA]</scope>
    <source>
        <strain evidence="4">DSM 21211 / LMG 22137 / NRRL B-23946 / LB-34</strain>
    </source>
</reference>